<keyword evidence="1" id="KW-0472">Membrane</keyword>
<feature type="transmembrane region" description="Helical" evidence="1">
    <location>
        <begin position="43"/>
        <end position="62"/>
    </location>
</feature>
<evidence type="ECO:0000313" key="2">
    <source>
        <dbReference type="EMBL" id="TAA10545.1"/>
    </source>
</evidence>
<dbReference type="OrthoDB" id="2224301at2"/>
<reference evidence="2 3" key="1">
    <citation type="submission" date="2019-02" db="EMBL/GenBank/DDBJ databases">
        <title>First genome of the species Streptococcus parasuis.</title>
        <authorList>
            <person name="Stevens M.J.A."/>
            <person name="Stephan R."/>
        </authorList>
    </citation>
    <scope>NUCLEOTIDE SEQUENCE [LARGE SCALE GENOMIC DNA]</scope>
    <source>
        <strain evidence="2 3">4253</strain>
    </source>
</reference>
<dbReference type="EMBL" id="SHGT01000043">
    <property type="protein sequence ID" value="TAA10545.1"/>
    <property type="molecule type" value="Genomic_DNA"/>
</dbReference>
<dbReference type="RefSeq" id="WP_130555329.1">
    <property type="nucleotide sequence ID" value="NZ_SHGT01000043.1"/>
</dbReference>
<organism evidence="2 3">
    <name type="scientific">Streptococcus parasuis</name>
    <dbReference type="NCBI Taxonomy" id="1501662"/>
    <lineage>
        <taxon>Bacteria</taxon>
        <taxon>Bacillati</taxon>
        <taxon>Bacillota</taxon>
        <taxon>Bacilli</taxon>
        <taxon>Lactobacillales</taxon>
        <taxon>Streptococcaceae</taxon>
        <taxon>Streptococcus</taxon>
    </lineage>
</organism>
<name>A0A4Q8L0L8_9STRE</name>
<gene>
    <name evidence="2" type="ORF">EXW74_07310</name>
</gene>
<feature type="transmembrane region" description="Helical" evidence="1">
    <location>
        <begin position="74"/>
        <end position="97"/>
    </location>
</feature>
<evidence type="ECO:0000313" key="3">
    <source>
        <dbReference type="Proteomes" id="UP000291525"/>
    </source>
</evidence>
<keyword evidence="1" id="KW-1133">Transmembrane helix</keyword>
<evidence type="ECO:0000256" key="1">
    <source>
        <dbReference type="SAM" id="Phobius"/>
    </source>
</evidence>
<proteinExistence type="predicted"/>
<sequence length="107" mass="12421">MKQVNMSKIINYLTILGLLILLSAFFLDNWIRDWLFLSSWGNVATMLILPLLGTLILILSIYYKIYTKNIRKILLSTVLVVLYFILFSLVTALYGLFQLNLSPLLYK</sequence>
<accession>A0A4Q8L0L8</accession>
<protein>
    <submittedName>
        <fullName evidence="2">Uncharacterized protein</fullName>
    </submittedName>
</protein>
<dbReference type="AlphaFoldDB" id="A0A4Q8L0L8"/>
<keyword evidence="1" id="KW-0812">Transmembrane</keyword>
<feature type="transmembrane region" description="Helical" evidence="1">
    <location>
        <begin position="12"/>
        <end position="31"/>
    </location>
</feature>
<comment type="caution">
    <text evidence="2">The sequence shown here is derived from an EMBL/GenBank/DDBJ whole genome shotgun (WGS) entry which is preliminary data.</text>
</comment>
<dbReference type="Proteomes" id="UP000291525">
    <property type="component" value="Unassembled WGS sequence"/>
</dbReference>